<organism evidence="3 4">
    <name type="scientific">Cichlidogyrus casuarinus</name>
    <dbReference type="NCBI Taxonomy" id="1844966"/>
    <lineage>
        <taxon>Eukaryota</taxon>
        <taxon>Metazoa</taxon>
        <taxon>Spiralia</taxon>
        <taxon>Lophotrochozoa</taxon>
        <taxon>Platyhelminthes</taxon>
        <taxon>Monogenea</taxon>
        <taxon>Monopisthocotylea</taxon>
        <taxon>Dactylogyridea</taxon>
        <taxon>Ancyrocephalidae</taxon>
        <taxon>Cichlidogyrus</taxon>
    </lineage>
</organism>
<dbReference type="AlphaFoldDB" id="A0ABD2QJH0"/>
<keyword evidence="4" id="KW-1185">Reference proteome</keyword>
<sequence length="682" mass="77361">MNSDDKKHKSKRSKQVTPEANHSKNNIPLNEATHSRFVNGSTKIELAKPKSLARAEEIVCTSSEPHRSHQKKQYCLEFFDRALYNPLEPITHEVNYVKSLGKKFNRRLPPDIDLYKSLPNFAQHEKDYVSMLAANNHKSMLPAMQPVKKMTRAEKKALKNPAATTMHILALTWAQISKTKRDLFLENQIYLTAKQKRAYFVCDLCGFECVNFPAAVTHCERTSHKEALQTELIHNVIYYLPPISEAHHKALIKFLDKAVDLEQIDANEVLRRKAFAQSVMNAFTSRIPGLTMYGAGSTYYGLCQLHSNVNMFCVHTEDDGNARMERGCQLRAILETLKKVESSFPVSANNGHNDSLDEIVTESTGSCSNDNAANKVDKFNALTPNLPKMPQIFEPQSQAIGKNLYCISFYDPVKVKYVISMDFSHVGDWTKLANVYLQIDEDCLWLTKLFMRFSKMAYMVSPEDGTMPPIAVIFMVIFYLQHYDNRPMLPNLQHLYQIHKQTLEPHEYTSVLCETQDVSFINNVETARRLWLPAGSSDENSSNAFKFYLENVAREDDHLIILSVLQPQCSSKDLISHNPSPEVYFGADSMNEVSNRLSSLWFETQLHLKSFQQLARQRNIRSAQLIVRLSSRPAPAVMEVCNETNANLLVLGRCSHSGLALTFLGSVATSLLHNANIPCIMA</sequence>
<dbReference type="Pfam" id="PF00582">
    <property type="entry name" value="Usp"/>
    <property type="match status" value="1"/>
</dbReference>
<feature type="region of interest" description="Disordered" evidence="1">
    <location>
        <begin position="1"/>
        <end position="35"/>
    </location>
</feature>
<feature type="domain" description="UspA" evidence="2">
    <location>
        <begin position="538"/>
        <end position="681"/>
    </location>
</feature>
<evidence type="ECO:0000256" key="1">
    <source>
        <dbReference type="SAM" id="MobiDB-lite"/>
    </source>
</evidence>
<comment type="caution">
    <text evidence="3">The sequence shown here is derived from an EMBL/GenBank/DDBJ whole genome shotgun (WGS) entry which is preliminary data.</text>
</comment>
<evidence type="ECO:0000313" key="3">
    <source>
        <dbReference type="EMBL" id="KAL3319695.1"/>
    </source>
</evidence>
<dbReference type="SUPFAM" id="SSF52402">
    <property type="entry name" value="Adenine nucleotide alpha hydrolases-like"/>
    <property type="match status" value="1"/>
</dbReference>
<dbReference type="CDD" id="cd23659">
    <property type="entry name" value="USP_At3g01520-like"/>
    <property type="match status" value="1"/>
</dbReference>
<accession>A0ABD2QJH0</accession>
<gene>
    <name evidence="3" type="ORF">Ciccas_001624</name>
</gene>
<name>A0ABD2QJH0_9PLAT</name>
<protein>
    <recommendedName>
        <fullName evidence="2">UspA domain-containing protein</fullName>
    </recommendedName>
</protein>
<feature type="compositionally biased region" description="Polar residues" evidence="1">
    <location>
        <begin position="15"/>
        <end position="28"/>
    </location>
</feature>
<dbReference type="Proteomes" id="UP001626550">
    <property type="component" value="Unassembled WGS sequence"/>
</dbReference>
<reference evidence="3 4" key="1">
    <citation type="submission" date="2024-11" db="EMBL/GenBank/DDBJ databases">
        <title>Adaptive evolution of stress response genes in parasites aligns with host niche diversity.</title>
        <authorList>
            <person name="Hahn C."/>
            <person name="Resl P."/>
        </authorList>
    </citation>
    <scope>NUCLEOTIDE SEQUENCE [LARGE SCALE GENOMIC DNA]</scope>
    <source>
        <strain evidence="3">EGGRZ-B1_66</strain>
        <tissue evidence="3">Body</tissue>
    </source>
</reference>
<dbReference type="SUPFAM" id="SSF81631">
    <property type="entry name" value="PAP/OAS1 substrate-binding domain"/>
    <property type="match status" value="1"/>
</dbReference>
<evidence type="ECO:0000313" key="4">
    <source>
        <dbReference type="Proteomes" id="UP001626550"/>
    </source>
</evidence>
<dbReference type="EMBL" id="JBJKFK010000109">
    <property type="protein sequence ID" value="KAL3319695.1"/>
    <property type="molecule type" value="Genomic_DNA"/>
</dbReference>
<evidence type="ECO:0000259" key="2">
    <source>
        <dbReference type="Pfam" id="PF00582"/>
    </source>
</evidence>
<dbReference type="Gene3D" id="1.10.1410.10">
    <property type="match status" value="1"/>
</dbReference>
<dbReference type="Gene3D" id="3.40.50.12370">
    <property type="match status" value="1"/>
</dbReference>
<proteinExistence type="predicted"/>
<dbReference type="InterPro" id="IPR006016">
    <property type="entry name" value="UspA"/>
</dbReference>